<gene>
    <name evidence="2" type="ordered locus">A2cp1_0592</name>
</gene>
<feature type="domain" description="ATPase AAA-type core" evidence="1">
    <location>
        <begin position="23"/>
        <end position="318"/>
    </location>
</feature>
<dbReference type="Pfam" id="PF13304">
    <property type="entry name" value="AAA_21"/>
    <property type="match status" value="1"/>
</dbReference>
<keyword evidence="3" id="KW-1185">Reference proteome</keyword>
<protein>
    <recommendedName>
        <fullName evidence="1">ATPase AAA-type core domain-containing protein</fullName>
    </recommendedName>
</protein>
<evidence type="ECO:0000313" key="2">
    <source>
        <dbReference type="EMBL" id="ACL63949.1"/>
    </source>
</evidence>
<dbReference type="InterPro" id="IPR027417">
    <property type="entry name" value="P-loop_NTPase"/>
</dbReference>
<dbReference type="PANTHER" id="PTHR32182">
    <property type="entry name" value="DNA REPLICATION AND REPAIR PROTEIN RECF"/>
    <property type="match status" value="1"/>
</dbReference>
<dbReference type="GO" id="GO:0005524">
    <property type="term" value="F:ATP binding"/>
    <property type="evidence" value="ECO:0007669"/>
    <property type="project" value="InterPro"/>
</dbReference>
<name>B8JC27_ANAD2</name>
<dbReference type="PIRSF" id="PIRSF029347">
    <property type="entry name" value="RecF"/>
    <property type="match status" value="1"/>
</dbReference>
<dbReference type="HOGENOM" id="CLU_035814_1_0_7"/>
<dbReference type="AlphaFoldDB" id="B8JC27"/>
<sequence>MLTDIHIEGFRSVRAVRLRLAPVTVVLGANGTGKTNLYQALRLLKAAASGTLARTVADSGGMPSVLWAGARKKGAIRLRVGATIDEFTYELALGLPTPSEAVFPTDPLVKEERIRFDGALLLDRSKRSAKLRDADGRPVTHAFELWASESALARLSEPQRYPSLFAVREALLAWRFYHQFRTDEGSPIRQSQVAVSTPVLAHDGRDLAASLRTIQEIGDERALAAAVDRLMPGARLDVADGTLVRVETPGLRRPLDARELSDGTLRYLCLAAALLSPRPPPLLALNEPETSLHESVLPALADLMSAMPRKTQLWITTHARSLADALASRGAKVVELHKVDGETRVVGAPQMEPEAGDEPEP</sequence>
<organism evidence="2 3">
    <name type="scientific">Anaeromyxobacter dehalogenans (strain ATCC BAA-258 / DSM 21875 / 2CP-1)</name>
    <dbReference type="NCBI Taxonomy" id="455488"/>
    <lineage>
        <taxon>Bacteria</taxon>
        <taxon>Pseudomonadati</taxon>
        <taxon>Myxococcota</taxon>
        <taxon>Myxococcia</taxon>
        <taxon>Myxococcales</taxon>
        <taxon>Cystobacterineae</taxon>
        <taxon>Anaeromyxobacteraceae</taxon>
        <taxon>Anaeromyxobacter</taxon>
    </lineage>
</organism>
<dbReference type="RefSeq" id="WP_012631996.1">
    <property type="nucleotide sequence ID" value="NC_011891.1"/>
</dbReference>
<evidence type="ECO:0000313" key="3">
    <source>
        <dbReference type="Proteomes" id="UP000007089"/>
    </source>
</evidence>
<dbReference type="KEGG" id="acp:A2cp1_0592"/>
<accession>B8JC27</accession>
<dbReference type="GO" id="GO:0006302">
    <property type="term" value="P:double-strand break repair"/>
    <property type="evidence" value="ECO:0007669"/>
    <property type="project" value="TreeGrafter"/>
</dbReference>
<dbReference type="InterPro" id="IPR014555">
    <property type="entry name" value="RecF-like"/>
</dbReference>
<dbReference type="PANTHER" id="PTHR32182:SF25">
    <property type="entry name" value="SLR1056 PROTEIN"/>
    <property type="match status" value="1"/>
</dbReference>
<dbReference type="SUPFAM" id="SSF52540">
    <property type="entry name" value="P-loop containing nucleoside triphosphate hydrolases"/>
    <property type="match status" value="1"/>
</dbReference>
<evidence type="ECO:0000259" key="1">
    <source>
        <dbReference type="Pfam" id="PF13304"/>
    </source>
</evidence>
<proteinExistence type="predicted"/>
<dbReference type="GO" id="GO:0000731">
    <property type="term" value="P:DNA synthesis involved in DNA repair"/>
    <property type="evidence" value="ECO:0007669"/>
    <property type="project" value="TreeGrafter"/>
</dbReference>
<dbReference type="EMBL" id="CP001359">
    <property type="protein sequence ID" value="ACL63949.1"/>
    <property type="molecule type" value="Genomic_DNA"/>
</dbReference>
<dbReference type="GO" id="GO:0016887">
    <property type="term" value="F:ATP hydrolysis activity"/>
    <property type="evidence" value="ECO:0007669"/>
    <property type="project" value="InterPro"/>
</dbReference>
<dbReference type="InterPro" id="IPR003959">
    <property type="entry name" value="ATPase_AAA_core"/>
</dbReference>
<dbReference type="Gene3D" id="3.40.50.300">
    <property type="entry name" value="P-loop containing nucleotide triphosphate hydrolases"/>
    <property type="match status" value="2"/>
</dbReference>
<dbReference type="Proteomes" id="UP000007089">
    <property type="component" value="Chromosome"/>
</dbReference>
<reference evidence="2" key="1">
    <citation type="submission" date="2009-01" db="EMBL/GenBank/DDBJ databases">
        <title>Complete sequence of Anaeromyxobacter dehalogenans 2CP-1.</title>
        <authorList>
            <consortium name="US DOE Joint Genome Institute"/>
            <person name="Lucas S."/>
            <person name="Copeland A."/>
            <person name="Lapidus A."/>
            <person name="Glavina del Rio T."/>
            <person name="Dalin E."/>
            <person name="Tice H."/>
            <person name="Bruce D."/>
            <person name="Goodwin L."/>
            <person name="Pitluck S."/>
            <person name="Saunders E."/>
            <person name="Brettin T."/>
            <person name="Detter J.C."/>
            <person name="Han C."/>
            <person name="Larimer F."/>
            <person name="Land M."/>
            <person name="Hauser L."/>
            <person name="Kyrpides N."/>
            <person name="Ovchinnikova G."/>
            <person name="Beliaev A.S."/>
            <person name="Richardson P."/>
        </authorList>
    </citation>
    <scope>NUCLEOTIDE SEQUENCE</scope>
    <source>
        <strain evidence="2">2CP-1</strain>
    </source>
</reference>